<organism evidence="2 3">
    <name type="scientific">Laccaria amethystina LaAM-08-1</name>
    <dbReference type="NCBI Taxonomy" id="1095629"/>
    <lineage>
        <taxon>Eukaryota</taxon>
        <taxon>Fungi</taxon>
        <taxon>Dikarya</taxon>
        <taxon>Basidiomycota</taxon>
        <taxon>Agaricomycotina</taxon>
        <taxon>Agaricomycetes</taxon>
        <taxon>Agaricomycetidae</taxon>
        <taxon>Agaricales</taxon>
        <taxon>Agaricineae</taxon>
        <taxon>Hydnangiaceae</taxon>
        <taxon>Laccaria</taxon>
    </lineage>
</organism>
<dbReference type="GO" id="GO:0006508">
    <property type="term" value="P:proteolysis"/>
    <property type="evidence" value="ECO:0007669"/>
    <property type="project" value="InterPro"/>
</dbReference>
<dbReference type="Proteomes" id="UP000054477">
    <property type="component" value="Unassembled WGS sequence"/>
</dbReference>
<dbReference type="Pfam" id="PF00930">
    <property type="entry name" value="DPPIV_N"/>
    <property type="match status" value="1"/>
</dbReference>
<evidence type="ECO:0000313" key="2">
    <source>
        <dbReference type="EMBL" id="KIK05435.1"/>
    </source>
</evidence>
<accession>A0A0C9X038</accession>
<dbReference type="InterPro" id="IPR002469">
    <property type="entry name" value="Peptidase_S9B_N"/>
</dbReference>
<keyword evidence="3" id="KW-1185">Reference proteome</keyword>
<gene>
    <name evidence="2" type="ORF">K443DRAFT_3915</name>
</gene>
<proteinExistence type="predicted"/>
<evidence type="ECO:0000313" key="3">
    <source>
        <dbReference type="Proteomes" id="UP000054477"/>
    </source>
</evidence>
<name>A0A0C9X038_9AGAR</name>
<dbReference type="HOGENOM" id="CLU_2050031_0_0_1"/>
<feature type="domain" description="Dipeptidylpeptidase IV N-terminal" evidence="1">
    <location>
        <begin position="36"/>
        <end position="105"/>
    </location>
</feature>
<dbReference type="OrthoDB" id="16520at2759"/>
<dbReference type="Gene3D" id="2.140.10.30">
    <property type="entry name" value="Dipeptidylpeptidase IV, N-terminal domain"/>
    <property type="match status" value="1"/>
</dbReference>
<dbReference type="EMBL" id="KN838560">
    <property type="protein sequence ID" value="KIK05435.1"/>
    <property type="molecule type" value="Genomic_DNA"/>
</dbReference>
<sequence>MSGKHMRVVFMSSTSLRKLVITLVVPVAAIGIIAKTTHPILPSSRPSQTAFATWSPTGEAITYVTDNDLYILSSAAPNTKPIRITSTGNAFPFQSVSDWTVVEEFRFPIVGNAFPKPILD</sequence>
<protein>
    <recommendedName>
        <fullName evidence="1">Dipeptidylpeptidase IV N-terminal domain-containing protein</fullName>
    </recommendedName>
</protein>
<reference evidence="2 3" key="1">
    <citation type="submission" date="2014-04" db="EMBL/GenBank/DDBJ databases">
        <authorList>
            <consortium name="DOE Joint Genome Institute"/>
            <person name="Kuo A."/>
            <person name="Kohler A."/>
            <person name="Nagy L.G."/>
            <person name="Floudas D."/>
            <person name="Copeland A."/>
            <person name="Barry K.W."/>
            <person name="Cichocki N."/>
            <person name="Veneault-Fourrey C."/>
            <person name="LaButti K."/>
            <person name="Lindquist E.A."/>
            <person name="Lipzen A."/>
            <person name="Lundell T."/>
            <person name="Morin E."/>
            <person name="Murat C."/>
            <person name="Sun H."/>
            <person name="Tunlid A."/>
            <person name="Henrissat B."/>
            <person name="Grigoriev I.V."/>
            <person name="Hibbett D.S."/>
            <person name="Martin F."/>
            <person name="Nordberg H.P."/>
            <person name="Cantor M.N."/>
            <person name="Hua S.X."/>
        </authorList>
    </citation>
    <scope>NUCLEOTIDE SEQUENCE [LARGE SCALE GENOMIC DNA]</scope>
    <source>
        <strain evidence="2 3">LaAM-08-1</strain>
    </source>
</reference>
<evidence type="ECO:0000259" key="1">
    <source>
        <dbReference type="Pfam" id="PF00930"/>
    </source>
</evidence>
<dbReference type="AlphaFoldDB" id="A0A0C9X038"/>
<dbReference type="STRING" id="1095629.A0A0C9X038"/>
<reference evidence="3" key="2">
    <citation type="submission" date="2015-01" db="EMBL/GenBank/DDBJ databases">
        <title>Evolutionary Origins and Diversification of the Mycorrhizal Mutualists.</title>
        <authorList>
            <consortium name="DOE Joint Genome Institute"/>
            <consortium name="Mycorrhizal Genomics Consortium"/>
            <person name="Kohler A."/>
            <person name="Kuo A."/>
            <person name="Nagy L.G."/>
            <person name="Floudas D."/>
            <person name="Copeland A."/>
            <person name="Barry K.W."/>
            <person name="Cichocki N."/>
            <person name="Veneault-Fourrey C."/>
            <person name="LaButti K."/>
            <person name="Lindquist E.A."/>
            <person name="Lipzen A."/>
            <person name="Lundell T."/>
            <person name="Morin E."/>
            <person name="Murat C."/>
            <person name="Riley R."/>
            <person name="Ohm R."/>
            <person name="Sun H."/>
            <person name="Tunlid A."/>
            <person name="Henrissat B."/>
            <person name="Grigoriev I.V."/>
            <person name="Hibbett D.S."/>
            <person name="Martin F."/>
        </authorList>
    </citation>
    <scope>NUCLEOTIDE SEQUENCE [LARGE SCALE GENOMIC DNA]</scope>
    <source>
        <strain evidence="3">LaAM-08-1</strain>
    </source>
</reference>